<keyword evidence="4" id="KW-0297">G-protein coupled receptor</keyword>
<evidence type="ECO:0000256" key="7">
    <source>
        <dbReference type="ARBA" id="ARBA00023224"/>
    </source>
</evidence>
<name>A0A3M6UA68_POCDA</name>
<evidence type="ECO:0000256" key="5">
    <source>
        <dbReference type="ARBA" id="ARBA00023136"/>
    </source>
</evidence>
<evidence type="ECO:0000256" key="1">
    <source>
        <dbReference type="ARBA" id="ARBA00004141"/>
    </source>
</evidence>
<evidence type="ECO:0000259" key="9">
    <source>
        <dbReference type="PROSITE" id="PS50262"/>
    </source>
</evidence>
<evidence type="ECO:0000256" key="8">
    <source>
        <dbReference type="SAM" id="Phobius"/>
    </source>
</evidence>
<protein>
    <recommendedName>
        <fullName evidence="9">G-protein coupled receptors family 1 profile domain-containing protein</fullName>
    </recommendedName>
</protein>
<dbReference type="PROSITE" id="PS50262">
    <property type="entry name" value="G_PROTEIN_RECEP_F1_2"/>
    <property type="match status" value="1"/>
</dbReference>
<dbReference type="Proteomes" id="UP000275408">
    <property type="component" value="Unassembled WGS sequence"/>
</dbReference>
<organism evidence="10 11">
    <name type="scientific">Pocillopora damicornis</name>
    <name type="common">Cauliflower coral</name>
    <name type="synonym">Millepora damicornis</name>
    <dbReference type="NCBI Taxonomy" id="46731"/>
    <lineage>
        <taxon>Eukaryota</taxon>
        <taxon>Metazoa</taxon>
        <taxon>Cnidaria</taxon>
        <taxon>Anthozoa</taxon>
        <taxon>Hexacorallia</taxon>
        <taxon>Scleractinia</taxon>
        <taxon>Astrocoeniina</taxon>
        <taxon>Pocilloporidae</taxon>
        <taxon>Pocillopora</taxon>
    </lineage>
</organism>
<keyword evidence="2 8" id="KW-0812">Transmembrane</keyword>
<evidence type="ECO:0000313" key="10">
    <source>
        <dbReference type="EMBL" id="RMX50543.1"/>
    </source>
</evidence>
<feature type="transmembrane region" description="Helical" evidence="8">
    <location>
        <begin position="21"/>
        <end position="42"/>
    </location>
</feature>
<dbReference type="EMBL" id="RCHS01001937">
    <property type="protein sequence ID" value="RMX50543.1"/>
    <property type="molecule type" value="Genomic_DNA"/>
</dbReference>
<sequence>MDDNYSRFRQDDNRVQKRVTLMVIVTVIFGIFYELISVIYVLRKFTSYNIGPVLVFVSFMMVLCNSAVNPFVYALLNRQFREKI</sequence>
<keyword evidence="3 8" id="KW-1133">Transmembrane helix</keyword>
<dbReference type="Gene3D" id="1.20.1070.10">
    <property type="entry name" value="Rhodopsin 7-helix transmembrane proteins"/>
    <property type="match status" value="1"/>
</dbReference>
<dbReference type="SUPFAM" id="SSF81321">
    <property type="entry name" value="Family A G protein-coupled receptor-like"/>
    <property type="match status" value="1"/>
</dbReference>
<evidence type="ECO:0000256" key="2">
    <source>
        <dbReference type="ARBA" id="ARBA00022692"/>
    </source>
</evidence>
<keyword evidence="7" id="KW-0807">Transducer</keyword>
<comment type="caution">
    <text evidence="10">The sequence shown here is derived from an EMBL/GenBank/DDBJ whole genome shotgun (WGS) entry which is preliminary data.</text>
</comment>
<gene>
    <name evidence="10" type="ORF">pdam_00008768</name>
</gene>
<dbReference type="PANTHER" id="PTHR45695">
    <property type="entry name" value="LEUCOKININ RECEPTOR-RELATED"/>
    <property type="match status" value="1"/>
</dbReference>
<dbReference type="GO" id="GO:0005886">
    <property type="term" value="C:plasma membrane"/>
    <property type="evidence" value="ECO:0007669"/>
    <property type="project" value="TreeGrafter"/>
</dbReference>
<dbReference type="PANTHER" id="PTHR45695:SF9">
    <property type="entry name" value="LEUCOKININ RECEPTOR"/>
    <property type="match status" value="1"/>
</dbReference>
<dbReference type="GO" id="GO:0004930">
    <property type="term" value="F:G protein-coupled receptor activity"/>
    <property type="evidence" value="ECO:0007669"/>
    <property type="project" value="UniProtKB-KW"/>
</dbReference>
<evidence type="ECO:0000256" key="4">
    <source>
        <dbReference type="ARBA" id="ARBA00023040"/>
    </source>
</evidence>
<accession>A0A3M6UA68</accession>
<evidence type="ECO:0000256" key="6">
    <source>
        <dbReference type="ARBA" id="ARBA00023170"/>
    </source>
</evidence>
<feature type="domain" description="G-protein coupled receptors family 1 profile" evidence="9">
    <location>
        <begin position="1"/>
        <end position="73"/>
    </location>
</feature>
<keyword evidence="5 8" id="KW-0472">Membrane</keyword>
<feature type="transmembrane region" description="Helical" evidence="8">
    <location>
        <begin position="54"/>
        <end position="76"/>
    </location>
</feature>
<reference evidence="10 11" key="1">
    <citation type="journal article" date="2018" name="Sci. Rep.">
        <title>Comparative analysis of the Pocillopora damicornis genome highlights role of immune system in coral evolution.</title>
        <authorList>
            <person name="Cunning R."/>
            <person name="Bay R.A."/>
            <person name="Gillette P."/>
            <person name="Baker A.C."/>
            <person name="Traylor-Knowles N."/>
        </authorList>
    </citation>
    <scope>NUCLEOTIDE SEQUENCE [LARGE SCALE GENOMIC DNA]</scope>
    <source>
        <strain evidence="10">RSMAS</strain>
        <tissue evidence="10">Whole animal</tissue>
    </source>
</reference>
<proteinExistence type="predicted"/>
<evidence type="ECO:0000313" key="11">
    <source>
        <dbReference type="Proteomes" id="UP000275408"/>
    </source>
</evidence>
<keyword evidence="6" id="KW-0675">Receptor</keyword>
<keyword evidence="11" id="KW-1185">Reference proteome</keyword>
<evidence type="ECO:0000256" key="3">
    <source>
        <dbReference type="ARBA" id="ARBA00022989"/>
    </source>
</evidence>
<dbReference type="AlphaFoldDB" id="A0A3M6UA68"/>
<comment type="subcellular location">
    <subcellularLocation>
        <location evidence="1">Membrane</location>
        <topology evidence="1">Multi-pass membrane protein</topology>
    </subcellularLocation>
</comment>
<dbReference type="InterPro" id="IPR017452">
    <property type="entry name" value="GPCR_Rhodpsn_7TM"/>
</dbReference>